<protein>
    <submittedName>
        <fullName evidence="3">Uncharacterized protein</fullName>
    </submittedName>
</protein>
<proteinExistence type="predicted"/>
<name>A0A066WLC6_TILAU</name>
<feature type="compositionally biased region" description="Polar residues" evidence="1">
    <location>
        <begin position="60"/>
        <end position="69"/>
    </location>
</feature>
<dbReference type="InParanoid" id="A0A066WLC6"/>
<dbReference type="Proteomes" id="UP000027361">
    <property type="component" value="Unassembled WGS sequence"/>
</dbReference>
<dbReference type="RefSeq" id="XP_013244771.1">
    <property type="nucleotide sequence ID" value="XM_013389317.1"/>
</dbReference>
<evidence type="ECO:0000256" key="1">
    <source>
        <dbReference type="SAM" id="MobiDB-lite"/>
    </source>
</evidence>
<keyword evidence="4" id="KW-1185">Reference proteome</keyword>
<evidence type="ECO:0000313" key="4">
    <source>
        <dbReference type="Proteomes" id="UP000027361"/>
    </source>
</evidence>
<feature type="signal peptide" evidence="2">
    <location>
        <begin position="1"/>
        <end position="33"/>
    </location>
</feature>
<dbReference type="EMBL" id="JMSN01000016">
    <property type="protein sequence ID" value="KDN51435.1"/>
    <property type="molecule type" value="Genomic_DNA"/>
</dbReference>
<dbReference type="GeneID" id="25265904"/>
<dbReference type="HOGENOM" id="CLU_1338360_0_0_1"/>
<comment type="caution">
    <text evidence="3">The sequence shown here is derived from an EMBL/GenBank/DDBJ whole genome shotgun (WGS) entry which is preliminary data.</text>
</comment>
<accession>A0A066WLC6</accession>
<feature type="region of interest" description="Disordered" evidence="1">
    <location>
        <begin position="158"/>
        <end position="182"/>
    </location>
</feature>
<feature type="compositionally biased region" description="Low complexity" evidence="1">
    <location>
        <begin position="158"/>
        <end position="170"/>
    </location>
</feature>
<feature type="compositionally biased region" description="Low complexity" evidence="1">
    <location>
        <begin position="91"/>
        <end position="108"/>
    </location>
</feature>
<sequence>MAFFYSSASKSTLLALLITYLLLLLASAPFVSTAPISPSGSKNVNINNGNVMNGFRSGPAQYSTAQTGGESVKDLNGNDSLVSKKKRDQAQDAAGDAIAQASPAPQAATNNGAMLSGTPAQNAAAYSIGVPAAPASTPVASSSTAPLAAPVPAQHAEAAPASDVWGNSSGAMGGANGQMLSGTATQNNAAYNEGVAAITAPSKTR</sequence>
<reference evidence="3 4" key="1">
    <citation type="submission" date="2014-05" db="EMBL/GenBank/DDBJ databases">
        <title>Draft genome sequence of a rare smut relative, Tilletiaria anomala UBC 951.</title>
        <authorList>
            <consortium name="DOE Joint Genome Institute"/>
            <person name="Toome M."/>
            <person name="Kuo A."/>
            <person name="Henrissat B."/>
            <person name="Lipzen A."/>
            <person name="Tritt A."/>
            <person name="Yoshinaga Y."/>
            <person name="Zane M."/>
            <person name="Barry K."/>
            <person name="Grigoriev I.V."/>
            <person name="Spatafora J.W."/>
            <person name="Aimea M.C."/>
        </authorList>
    </citation>
    <scope>NUCLEOTIDE SEQUENCE [LARGE SCALE GENOMIC DNA]</scope>
    <source>
        <strain evidence="3 4">UBC 951</strain>
    </source>
</reference>
<organism evidence="3 4">
    <name type="scientific">Tilletiaria anomala (strain ATCC 24038 / CBS 436.72 / UBC 951)</name>
    <dbReference type="NCBI Taxonomy" id="1037660"/>
    <lineage>
        <taxon>Eukaryota</taxon>
        <taxon>Fungi</taxon>
        <taxon>Dikarya</taxon>
        <taxon>Basidiomycota</taxon>
        <taxon>Ustilaginomycotina</taxon>
        <taxon>Exobasidiomycetes</taxon>
        <taxon>Georgefischeriales</taxon>
        <taxon>Tilletiariaceae</taxon>
        <taxon>Tilletiaria</taxon>
    </lineage>
</organism>
<keyword evidence="2" id="KW-0732">Signal</keyword>
<evidence type="ECO:0000313" key="3">
    <source>
        <dbReference type="EMBL" id="KDN51435.1"/>
    </source>
</evidence>
<evidence type="ECO:0000256" key="2">
    <source>
        <dbReference type="SAM" id="SignalP"/>
    </source>
</evidence>
<feature type="region of interest" description="Disordered" evidence="1">
    <location>
        <begin position="57"/>
        <end position="115"/>
    </location>
</feature>
<feature type="chain" id="PRO_5001629126" evidence="2">
    <location>
        <begin position="34"/>
        <end position="205"/>
    </location>
</feature>
<dbReference type="AlphaFoldDB" id="A0A066WLC6"/>
<gene>
    <name evidence="3" type="ORF">K437DRAFT_267101</name>
</gene>